<gene>
    <name evidence="1" type="ORF">LPLAT_LOCUS14314</name>
</gene>
<keyword evidence="2" id="KW-1185">Reference proteome</keyword>
<dbReference type="EMBL" id="OZ034832">
    <property type="protein sequence ID" value="CAL1689378.1"/>
    <property type="molecule type" value="Genomic_DNA"/>
</dbReference>
<reference evidence="1" key="1">
    <citation type="submission" date="2024-04" db="EMBL/GenBank/DDBJ databases">
        <authorList>
            <consortium name="Molecular Ecology Group"/>
        </authorList>
    </citation>
    <scope>NUCLEOTIDE SEQUENCE</scope>
</reference>
<protein>
    <submittedName>
        <fullName evidence="1">Uncharacterized protein</fullName>
    </submittedName>
</protein>
<accession>A0AAV2PA33</accession>
<sequence>MRVSATAKVLFSKFRFASEVALLFDHRSARRPFTIPHPVPSSRRCLDADMIVPGARYPSGHRTTGAETWHRDRNTGDIPEYVLFAVVVAASPPEDDDSPRIVSRFE</sequence>
<organism evidence="1 2">
    <name type="scientific">Lasius platythorax</name>
    <dbReference type="NCBI Taxonomy" id="488582"/>
    <lineage>
        <taxon>Eukaryota</taxon>
        <taxon>Metazoa</taxon>
        <taxon>Ecdysozoa</taxon>
        <taxon>Arthropoda</taxon>
        <taxon>Hexapoda</taxon>
        <taxon>Insecta</taxon>
        <taxon>Pterygota</taxon>
        <taxon>Neoptera</taxon>
        <taxon>Endopterygota</taxon>
        <taxon>Hymenoptera</taxon>
        <taxon>Apocrita</taxon>
        <taxon>Aculeata</taxon>
        <taxon>Formicoidea</taxon>
        <taxon>Formicidae</taxon>
        <taxon>Formicinae</taxon>
        <taxon>Lasius</taxon>
        <taxon>Lasius</taxon>
    </lineage>
</organism>
<name>A0AAV2PA33_9HYME</name>
<evidence type="ECO:0000313" key="1">
    <source>
        <dbReference type="EMBL" id="CAL1689378.1"/>
    </source>
</evidence>
<dbReference type="AlphaFoldDB" id="A0AAV2PA33"/>
<evidence type="ECO:0000313" key="2">
    <source>
        <dbReference type="Proteomes" id="UP001497644"/>
    </source>
</evidence>
<dbReference type="Proteomes" id="UP001497644">
    <property type="component" value="Chromosome 9"/>
</dbReference>
<proteinExistence type="predicted"/>